<proteinExistence type="predicted"/>
<organism evidence="1 2">
    <name type="scientific">Rhodococcus erythropolis</name>
    <name type="common">Arthrobacter picolinophilus</name>
    <dbReference type="NCBI Taxonomy" id="1833"/>
    <lineage>
        <taxon>Bacteria</taxon>
        <taxon>Bacillati</taxon>
        <taxon>Actinomycetota</taxon>
        <taxon>Actinomycetes</taxon>
        <taxon>Mycobacteriales</taxon>
        <taxon>Nocardiaceae</taxon>
        <taxon>Rhodococcus</taxon>
        <taxon>Rhodococcus erythropolis group</taxon>
    </lineage>
</organism>
<evidence type="ECO:0000313" key="2">
    <source>
        <dbReference type="Proteomes" id="UP000502345"/>
    </source>
</evidence>
<name>A0A6G9D2Y5_RHOER</name>
<sequence length="91" mass="9712">MDNEAPTNMNALLKLPECDRLNAAGNPVWALDSTVPTFVEADLSFNTGSERGAVRIHKFGADPETIDDMNEAEALGLALVAAARSVRELQG</sequence>
<dbReference type="RefSeq" id="WP_030537628.1">
    <property type="nucleotide sequence ID" value="NZ_AP018733.1"/>
</dbReference>
<gene>
    <name evidence="1" type="ORF">G9444_6306</name>
</gene>
<dbReference type="AlphaFoldDB" id="A0A6G9D2Y5"/>
<reference evidence="1 2" key="1">
    <citation type="submission" date="2020-03" db="EMBL/GenBank/DDBJ databases">
        <title>Screen low temperature-resistant strains for efficient degradation of petroleum hydrocarbons under the low temperature.</title>
        <authorList>
            <person name="Wang Y."/>
            <person name="Chen J."/>
        </authorList>
    </citation>
    <scope>NUCLEOTIDE SEQUENCE [LARGE SCALE GENOMIC DNA]</scope>
    <source>
        <strain evidence="1 2">KB1</strain>
    </source>
</reference>
<dbReference type="Proteomes" id="UP000502345">
    <property type="component" value="Chromosome"/>
</dbReference>
<protein>
    <submittedName>
        <fullName evidence="1">Uncharacterized protein</fullName>
    </submittedName>
</protein>
<accession>A0A6G9D2Y5</accession>
<dbReference type="EMBL" id="CP050124">
    <property type="protein sequence ID" value="QIP43549.1"/>
    <property type="molecule type" value="Genomic_DNA"/>
</dbReference>
<evidence type="ECO:0000313" key="1">
    <source>
        <dbReference type="EMBL" id="QIP43549.1"/>
    </source>
</evidence>